<dbReference type="OrthoDB" id="2407651at2759"/>
<protein>
    <submittedName>
        <fullName evidence="1">Uncharacterized protein</fullName>
    </submittedName>
</protein>
<evidence type="ECO:0000313" key="1">
    <source>
        <dbReference type="EMBL" id="KAG0315570.1"/>
    </source>
</evidence>
<name>A0A9P6UPU3_9FUNG</name>
<comment type="caution">
    <text evidence="1">The sequence shown here is derived from an EMBL/GenBank/DDBJ whole genome shotgun (WGS) entry which is preliminary data.</text>
</comment>
<dbReference type="EMBL" id="JAAAIN010000366">
    <property type="protein sequence ID" value="KAG0315570.1"/>
    <property type="molecule type" value="Genomic_DNA"/>
</dbReference>
<reference evidence="1" key="1">
    <citation type="journal article" date="2020" name="Fungal Divers.">
        <title>Resolving the Mortierellaceae phylogeny through synthesis of multi-gene phylogenetics and phylogenomics.</title>
        <authorList>
            <person name="Vandepol N."/>
            <person name="Liber J."/>
            <person name="Desiro A."/>
            <person name="Na H."/>
            <person name="Kennedy M."/>
            <person name="Barry K."/>
            <person name="Grigoriev I.V."/>
            <person name="Miller A.N."/>
            <person name="O'Donnell K."/>
            <person name="Stajich J.E."/>
            <person name="Bonito G."/>
        </authorList>
    </citation>
    <scope>NUCLEOTIDE SEQUENCE</scope>
    <source>
        <strain evidence="1">NVP60</strain>
    </source>
</reference>
<evidence type="ECO:0000313" key="2">
    <source>
        <dbReference type="Proteomes" id="UP000823405"/>
    </source>
</evidence>
<accession>A0A9P6UPU3</accession>
<keyword evidence="2" id="KW-1185">Reference proteome</keyword>
<proteinExistence type="predicted"/>
<dbReference type="AlphaFoldDB" id="A0A9P6UPU3"/>
<sequence>MFSVPLTGSLDALVAVPIGKEQVTSTWAVQAKMACFSYGAITSTTHDTVLLVQVDKTRTDVANLRSNGVFDYPVQIPDSTLKSSKTLTQVGAYSTFAWFTGFTTTNVDSTWKGMRFLSTNVSAYISDEHIMQAPTKSPFMAVGTYDISTKSSTQGYSIVFDSATSGVAYPATGNAETLTGAVSLSTPIVLDMQGITLTNKSIPVTMGNVAYILDEAADSSIVAYAIIPSNTNKLSTIAIVGKAPSFLSVQSATSLNNKIVVYTVNNSVASMNVFDAVSSTWNSQSHLL</sequence>
<gene>
    <name evidence="1" type="ORF">BGZ97_008106</name>
</gene>
<organism evidence="1 2">
    <name type="scientific">Linnemannia gamsii</name>
    <dbReference type="NCBI Taxonomy" id="64522"/>
    <lineage>
        <taxon>Eukaryota</taxon>
        <taxon>Fungi</taxon>
        <taxon>Fungi incertae sedis</taxon>
        <taxon>Mucoromycota</taxon>
        <taxon>Mortierellomycotina</taxon>
        <taxon>Mortierellomycetes</taxon>
        <taxon>Mortierellales</taxon>
        <taxon>Mortierellaceae</taxon>
        <taxon>Linnemannia</taxon>
    </lineage>
</organism>
<dbReference type="Proteomes" id="UP000823405">
    <property type="component" value="Unassembled WGS sequence"/>
</dbReference>